<feature type="compositionally biased region" description="Gly residues" evidence="1">
    <location>
        <begin position="276"/>
        <end position="285"/>
    </location>
</feature>
<reference evidence="2 3" key="1">
    <citation type="journal article" date="2020" name="ISME J.">
        <title>Uncovering the hidden diversity of litter-decomposition mechanisms in mushroom-forming fungi.</title>
        <authorList>
            <person name="Floudas D."/>
            <person name="Bentzer J."/>
            <person name="Ahren D."/>
            <person name="Johansson T."/>
            <person name="Persson P."/>
            <person name="Tunlid A."/>
        </authorList>
    </citation>
    <scope>NUCLEOTIDE SEQUENCE [LARGE SCALE GENOMIC DNA]</scope>
    <source>
        <strain evidence="2 3">CBS 146.42</strain>
    </source>
</reference>
<dbReference type="GO" id="GO:0003676">
    <property type="term" value="F:nucleic acid binding"/>
    <property type="evidence" value="ECO:0007669"/>
    <property type="project" value="InterPro"/>
</dbReference>
<dbReference type="Proteomes" id="UP000559027">
    <property type="component" value="Unassembled WGS sequence"/>
</dbReference>
<proteinExistence type="predicted"/>
<evidence type="ECO:0008006" key="4">
    <source>
        <dbReference type="Google" id="ProtNLM"/>
    </source>
</evidence>
<feature type="compositionally biased region" description="Polar residues" evidence="1">
    <location>
        <begin position="448"/>
        <end position="458"/>
    </location>
</feature>
<dbReference type="AlphaFoldDB" id="A0A8H5FWK3"/>
<dbReference type="OrthoDB" id="439808at2759"/>
<dbReference type="CDD" id="cd12276">
    <property type="entry name" value="RRM2_MEI2_EAR1_like"/>
    <property type="match status" value="1"/>
</dbReference>
<feature type="compositionally biased region" description="Basic and acidic residues" evidence="1">
    <location>
        <begin position="235"/>
        <end position="260"/>
    </location>
</feature>
<comment type="caution">
    <text evidence="2">The sequence shown here is derived from an EMBL/GenBank/DDBJ whole genome shotgun (WGS) entry which is preliminary data.</text>
</comment>
<feature type="compositionally biased region" description="Pro residues" evidence="1">
    <location>
        <begin position="334"/>
        <end position="375"/>
    </location>
</feature>
<feature type="region of interest" description="Disordered" evidence="1">
    <location>
        <begin position="188"/>
        <end position="458"/>
    </location>
</feature>
<protein>
    <recommendedName>
        <fullName evidence="4">RRM domain-containing protein</fullName>
    </recommendedName>
</protein>
<feature type="compositionally biased region" description="Pro residues" evidence="1">
    <location>
        <begin position="420"/>
        <end position="441"/>
    </location>
</feature>
<dbReference type="EMBL" id="JAACJO010000011">
    <property type="protein sequence ID" value="KAF5352405.1"/>
    <property type="molecule type" value="Genomic_DNA"/>
</dbReference>
<feature type="compositionally biased region" description="Low complexity" evidence="1">
    <location>
        <begin position="316"/>
        <end position="333"/>
    </location>
</feature>
<accession>A0A8H5FWK3</accession>
<feature type="compositionally biased region" description="Basic and acidic residues" evidence="1">
    <location>
        <begin position="188"/>
        <end position="208"/>
    </location>
</feature>
<dbReference type="Gene3D" id="3.30.70.330">
    <property type="match status" value="1"/>
</dbReference>
<evidence type="ECO:0000313" key="3">
    <source>
        <dbReference type="Proteomes" id="UP000559027"/>
    </source>
</evidence>
<organism evidence="2 3">
    <name type="scientific">Leucocoprinus leucothites</name>
    <dbReference type="NCBI Taxonomy" id="201217"/>
    <lineage>
        <taxon>Eukaryota</taxon>
        <taxon>Fungi</taxon>
        <taxon>Dikarya</taxon>
        <taxon>Basidiomycota</taxon>
        <taxon>Agaricomycotina</taxon>
        <taxon>Agaricomycetes</taxon>
        <taxon>Agaricomycetidae</taxon>
        <taxon>Agaricales</taxon>
        <taxon>Agaricineae</taxon>
        <taxon>Agaricaceae</taxon>
        <taxon>Leucocoprinus</taxon>
    </lineage>
</organism>
<name>A0A8H5FWK3_9AGAR</name>
<evidence type="ECO:0000313" key="2">
    <source>
        <dbReference type="EMBL" id="KAF5352405.1"/>
    </source>
</evidence>
<dbReference type="InterPro" id="IPR012677">
    <property type="entry name" value="Nucleotide-bd_a/b_plait_sf"/>
</dbReference>
<dbReference type="SUPFAM" id="SSF54928">
    <property type="entry name" value="RNA-binding domain, RBD"/>
    <property type="match status" value="1"/>
</dbReference>
<gene>
    <name evidence="2" type="ORF">D9756_005824</name>
</gene>
<sequence length="458" mass="49363">MVGASKVTVEGDLPQVLAPTEPIAFRTEVAVVTVEEVVMVVEEATPEMEVEIMAPTMEQCMEDMIKATTWKPTMSMILRLLTQIPITRMPVHTQASIRVLENMKQFQGTLQVTLRASPSGQPIDDTEVRRKFQAFGDIKSVRTVNDRVDSRYVEFYDIRNCEDAFNALRHQGLQDGVMDIVYAWDHTEGQSEGRNGGHRDWDTPDGYRGRGGGSGGRGRGRGRGRGSHTGGHQINDWDDRRDYGRDRDPRRGRHDDEHGGRGGRGGGYGDRHDSRGGGYGGGGPGYSSTPPSFVAPPPMGQPPAGSGDDRLEQARKVQQLLAALKQPQPGATPTAPPHTATPPIPPPMQVPPSMPPYPPYPPPSALQQPPYPSSLPPGSAYTGAPPPSMPQAPLAQAPTNPAGLPPNIMALLQSAQQRQPTPPQYGGPPPLPGPPGAPPQSGPQFQQLLSYLQTQGNK</sequence>
<keyword evidence="3" id="KW-1185">Reference proteome</keyword>
<dbReference type="InterPro" id="IPR035979">
    <property type="entry name" value="RBD_domain_sf"/>
</dbReference>
<evidence type="ECO:0000256" key="1">
    <source>
        <dbReference type="SAM" id="MobiDB-lite"/>
    </source>
</evidence>